<dbReference type="Proteomes" id="UP001652445">
    <property type="component" value="Unassembled WGS sequence"/>
</dbReference>
<gene>
    <name evidence="3" type="ORF">OB236_28940</name>
</gene>
<dbReference type="InterPro" id="IPR001119">
    <property type="entry name" value="SLH_dom"/>
</dbReference>
<evidence type="ECO:0000313" key="4">
    <source>
        <dbReference type="Proteomes" id="UP001652445"/>
    </source>
</evidence>
<dbReference type="Pfam" id="PF00395">
    <property type="entry name" value="SLH"/>
    <property type="match status" value="2"/>
</dbReference>
<accession>A0ABT2UNC2</accession>
<sequence>MKKLINFTLMFALLVSILPLPAAQAASSFFIPDDASLAVTGNMDISSTPAARANLNRTTAKVTNAGTLSITGSFQQMTGSTLTLTVDQIVSINNTAWTAQSGRTFNTSVGATNNRFQISGVQLFPGYNRLTFNGSQGGATKTDVFYVLYDTAPLINTLQITSNNQNYDLNESTGLVLTNSVAYIQGNASNATKVTVNGQSASVLSNGLYYAPAITLTPGLNKFDITLSNNTDSVNVKRQVYYYDPTQPFTAVSITEGAETKDILGTIPTLTDPAGTASLTMELLYPFQAETFDNTNVGITINGQAVSILPDPPAPAPKNTVETVITNTYGDPAYKLVKFKTTVFNLPATINDPSSTQPVIVSLTYPTLAAAPIAIGKAFSFKHVTGTVIRGVELLSPEYTGGAVDDSTSAVPFNGSSVTGSDFYIMVDPSQPLTAAGTPNELKVAIQPLGTVTLGVALTAIVPTGTVNAGKQIYKITGLPEGTQTLAFSAGTAPVSYTGKITFVAKLYVDLDNIYNDQVFNINSSAATVQSITLKGKIIGFGNSMLAKQLIINNTSVPFPNISAVQPDGSYNIDPTDLIIGDSDLATPGVQPGPLFTGRNVLKIIVDYSDNALPTPGVLRKYTKEVTFYVVDENTPNINIVRPLTPPNGPRGDISSTDPTVYLPASPELILSNNTYTTTLAKFDFFIEGAGANLVTVREGQNLMYTGTPTPGSTAGNAYYSSVNYDGTTSGFKIRMNDVPLSAGTHVYTIEFTNTAGAKVNQTLTVISQSVPYRLLAPIANTGEAIIVNKNFITFDVEAVGASDVKINGNSAKPRTDVANRFVYTLTGLKGDTDNKINLVVQNGTNQAKETITVRYVTSNGVGAMFMEPLGTKHDVFNKNLQLTFPKTNVLRRVIDGKIEPTGNILFGIADPKNGNTDLVNDYNQKLGTDIDYRTPQTSQTVIPIDSSLSTQFSNDLGRDHFTRVSDYFWISAGLGEQSKVGASDYKYVTGGLAPYSTEGTYTRYNNYANRKISPTDRGTLTLKYNDAVVDQSATEVTVFYLGDDGIWRNIGGEVNIKAKTIEVPFDNFGYYMVGKLKYGYEDVSNHEWARNILQTLLAKGYMPALRSNDFGASDYVTRGEFAALLVRSLGMRLNYDDKKTFFDIIPGSRSATWNYEEIETAARAGIVQGLNDLVFAPDLQLTRQDAAVMISRALNVKLAVNDDKLKAKIEKAFADSDSINNYARSAVDALNSAGIMVGSNVVSPIPSKNKPLVNFYPLANMTRAEAGQVAVRLLQKYLKALPANL</sequence>
<evidence type="ECO:0000313" key="3">
    <source>
        <dbReference type="EMBL" id="MCU6796155.1"/>
    </source>
</evidence>
<reference evidence="3 4" key="1">
    <citation type="submission" date="2022-09" db="EMBL/GenBank/DDBJ databases">
        <authorList>
            <person name="Han X.L."/>
            <person name="Wang Q."/>
            <person name="Lu T."/>
        </authorList>
    </citation>
    <scope>NUCLEOTIDE SEQUENCE [LARGE SCALE GENOMIC DNA]</scope>
    <source>
        <strain evidence="3 4">WQ 127069</strain>
    </source>
</reference>
<evidence type="ECO:0000259" key="2">
    <source>
        <dbReference type="PROSITE" id="PS51272"/>
    </source>
</evidence>
<keyword evidence="4" id="KW-1185">Reference proteome</keyword>
<evidence type="ECO:0000256" key="1">
    <source>
        <dbReference type="SAM" id="SignalP"/>
    </source>
</evidence>
<feature type="domain" description="SLH" evidence="2">
    <location>
        <begin position="1139"/>
        <end position="1205"/>
    </location>
</feature>
<name>A0ABT2UNC2_9BACL</name>
<feature type="signal peptide" evidence="1">
    <location>
        <begin position="1"/>
        <end position="25"/>
    </location>
</feature>
<feature type="chain" id="PRO_5045209080" evidence="1">
    <location>
        <begin position="26"/>
        <end position="1286"/>
    </location>
</feature>
<dbReference type="EMBL" id="JAOQIO010000098">
    <property type="protein sequence ID" value="MCU6796155.1"/>
    <property type="molecule type" value="Genomic_DNA"/>
</dbReference>
<feature type="domain" description="SLH" evidence="2">
    <location>
        <begin position="1211"/>
        <end position="1285"/>
    </location>
</feature>
<comment type="caution">
    <text evidence="3">The sequence shown here is derived from an EMBL/GenBank/DDBJ whole genome shotgun (WGS) entry which is preliminary data.</text>
</comment>
<keyword evidence="1" id="KW-0732">Signal</keyword>
<protein>
    <submittedName>
        <fullName evidence="3">S-layer homology domain-containing protein</fullName>
    </submittedName>
</protein>
<feature type="domain" description="SLH" evidence="2">
    <location>
        <begin position="1077"/>
        <end position="1138"/>
    </location>
</feature>
<dbReference type="PROSITE" id="PS51272">
    <property type="entry name" value="SLH"/>
    <property type="match status" value="3"/>
</dbReference>
<dbReference type="Gene3D" id="2.60.40.10">
    <property type="entry name" value="Immunoglobulins"/>
    <property type="match status" value="1"/>
</dbReference>
<organism evidence="3 4">
    <name type="scientific">Paenibacillus baimaensis</name>
    <dbReference type="NCBI Taxonomy" id="2982185"/>
    <lineage>
        <taxon>Bacteria</taxon>
        <taxon>Bacillati</taxon>
        <taxon>Bacillota</taxon>
        <taxon>Bacilli</taxon>
        <taxon>Bacillales</taxon>
        <taxon>Paenibacillaceae</taxon>
        <taxon>Paenibacillus</taxon>
    </lineage>
</organism>
<proteinExistence type="predicted"/>
<dbReference type="InterPro" id="IPR013783">
    <property type="entry name" value="Ig-like_fold"/>
</dbReference>